<evidence type="ECO:0000256" key="3">
    <source>
        <dbReference type="PROSITE-ProRule" id="PRU00023"/>
    </source>
</evidence>
<dbReference type="AlphaFoldDB" id="A0A8B6F2K0"/>
<protein>
    <submittedName>
        <fullName evidence="4">Uncharacterized protein</fullName>
    </submittedName>
</protein>
<gene>
    <name evidence="4" type="ORF">MGAL_10B030918</name>
</gene>
<evidence type="ECO:0000313" key="4">
    <source>
        <dbReference type="EMBL" id="VDI43582.1"/>
    </source>
</evidence>
<comment type="caution">
    <text evidence="4">The sequence shown here is derived from an EMBL/GenBank/DDBJ whole genome shotgun (WGS) entry which is preliminary data.</text>
</comment>
<dbReference type="SMART" id="SM00248">
    <property type="entry name" value="ANK"/>
    <property type="match status" value="4"/>
</dbReference>
<dbReference type="InterPro" id="IPR036770">
    <property type="entry name" value="Ankyrin_rpt-contain_sf"/>
</dbReference>
<name>A0A8B6F2K0_MYTGA</name>
<keyword evidence="1" id="KW-0677">Repeat</keyword>
<dbReference type="SUPFAM" id="SSF48403">
    <property type="entry name" value="Ankyrin repeat"/>
    <property type="match status" value="1"/>
</dbReference>
<accession>A0A8B6F2K0</accession>
<dbReference type="Proteomes" id="UP000596742">
    <property type="component" value="Unassembled WGS sequence"/>
</dbReference>
<keyword evidence="5" id="KW-1185">Reference proteome</keyword>
<dbReference type="EMBL" id="UYJE01006159">
    <property type="protein sequence ID" value="VDI43582.1"/>
    <property type="molecule type" value="Genomic_DNA"/>
</dbReference>
<evidence type="ECO:0000256" key="2">
    <source>
        <dbReference type="ARBA" id="ARBA00023043"/>
    </source>
</evidence>
<evidence type="ECO:0000256" key="1">
    <source>
        <dbReference type="ARBA" id="ARBA00022737"/>
    </source>
</evidence>
<feature type="repeat" description="ANK" evidence="3">
    <location>
        <begin position="109"/>
        <end position="141"/>
    </location>
</feature>
<dbReference type="PROSITE" id="PS50088">
    <property type="entry name" value="ANK_REPEAT"/>
    <property type="match status" value="2"/>
</dbReference>
<dbReference type="PANTHER" id="PTHR24173:SF74">
    <property type="entry name" value="ANKYRIN REPEAT DOMAIN-CONTAINING PROTEIN 16"/>
    <property type="match status" value="1"/>
</dbReference>
<proteinExistence type="predicted"/>
<sequence length="753" mass="85001">MSTAARKQKQLNECLLWAADKNDTEKLRYYLKEGATVDKSDPYRRTCLIKATQFGNLDSFESLISHGASVDRADVDGETALTHASYKGCFDILCRLVELGADVNHKNNNDETPLYIASKYGHYDCVRRLVMVDGDYNVQSKFRKTALDVAIESLCKTKKLKKEEKCKQLERIVELLSDADEIQALRKQEKMFTLTPEEFRICLERSEYRPSDVSVRVIGLNDHSTMVVTRALIRQSTYSDKDVDIENGINIYNGMCELNIESGEWITHEKIADEDLVHRHMGEVVRHYVNTNDFKTEVENEASLNSNKQSLLFRSNTVFEPELPLKPFSLSPHSNGLRKSSSSNLLLPRSATSTSLYSLKSVKSVVSLGDMDIKMASGSTGNFPNVDEHVSSDGAQVRFKQFVSNTRKNFVKAAQTIQQKMDTLIHGEMSDTGNLDSKGALVKNRKHVYETFEHVKRLMDTNNSNLASISVCSLSTKLEFAAAHKFLFTSSAIYIVVLDLDIEIDGFCSVLSDMTPPVTNKDYIKYLMNAVTRRNEDSSDQFSKMIFVVLNSGSNEERASQDVSELLQTMTDIADNTNKCDFVIIDNELEFTLEDLYTDKIMKLTRHISSIACKTIESREPVPATWLSLQEVIFSTRKNSAEIISQKGVVELCINQAKHITMPTKLDVEKFLKYQTSNGNLLSLPSDGALNNLCVDISILYKLDIFFNHVSIMLSNDKYECAPLYEKLLLVSEVTSIKVSPNVTFQLMIHCFV</sequence>
<dbReference type="InterPro" id="IPR002110">
    <property type="entry name" value="Ankyrin_rpt"/>
</dbReference>
<reference evidence="4" key="1">
    <citation type="submission" date="2018-11" db="EMBL/GenBank/DDBJ databases">
        <authorList>
            <person name="Alioto T."/>
            <person name="Alioto T."/>
        </authorList>
    </citation>
    <scope>NUCLEOTIDE SEQUENCE</scope>
</reference>
<evidence type="ECO:0000313" key="5">
    <source>
        <dbReference type="Proteomes" id="UP000596742"/>
    </source>
</evidence>
<dbReference type="PANTHER" id="PTHR24173">
    <property type="entry name" value="ANKYRIN REPEAT CONTAINING"/>
    <property type="match status" value="1"/>
</dbReference>
<dbReference type="Gene3D" id="1.25.40.20">
    <property type="entry name" value="Ankyrin repeat-containing domain"/>
    <property type="match status" value="1"/>
</dbReference>
<dbReference type="PROSITE" id="PS50297">
    <property type="entry name" value="ANK_REP_REGION"/>
    <property type="match status" value="2"/>
</dbReference>
<organism evidence="4 5">
    <name type="scientific">Mytilus galloprovincialis</name>
    <name type="common">Mediterranean mussel</name>
    <dbReference type="NCBI Taxonomy" id="29158"/>
    <lineage>
        <taxon>Eukaryota</taxon>
        <taxon>Metazoa</taxon>
        <taxon>Spiralia</taxon>
        <taxon>Lophotrochozoa</taxon>
        <taxon>Mollusca</taxon>
        <taxon>Bivalvia</taxon>
        <taxon>Autobranchia</taxon>
        <taxon>Pteriomorphia</taxon>
        <taxon>Mytilida</taxon>
        <taxon>Mytiloidea</taxon>
        <taxon>Mytilidae</taxon>
        <taxon>Mytilinae</taxon>
        <taxon>Mytilus</taxon>
    </lineage>
</organism>
<dbReference type="OrthoDB" id="6117742at2759"/>
<feature type="repeat" description="ANK" evidence="3">
    <location>
        <begin position="76"/>
        <end position="108"/>
    </location>
</feature>
<dbReference type="Pfam" id="PF00023">
    <property type="entry name" value="Ank"/>
    <property type="match status" value="1"/>
</dbReference>
<keyword evidence="2 3" id="KW-0040">ANK repeat</keyword>
<dbReference type="Pfam" id="PF12796">
    <property type="entry name" value="Ank_2"/>
    <property type="match status" value="1"/>
</dbReference>